<comment type="similarity">
    <text evidence="3">Belongs to the acetyltransferase family. RimJ subfamily.</text>
</comment>
<dbReference type="Gene3D" id="3.40.630.30">
    <property type="match status" value="1"/>
</dbReference>
<dbReference type="SUPFAM" id="SSF55729">
    <property type="entry name" value="Acyl-CoA N-acyltransferases (Nat)"/>
    <property type="match status" value="1"/>
</dbReference>
<dbReference type="EMBL" id="VKID01000001">
    <property type="protein sequence ID" value="TRX99739.1"/>
    <property type="molecule type" value="Genomic_DNA"/>
</dbReference>
<evidence type="ECO:0000313" key="6">
    <source>
        <dbReference type="Proteomes" id="UP000315938"/>
    </source>
</evidence>
<evidence type="ECO:0000256" key="3">
    <source>
        <dbReference type="ARBA" id="ARBA00038502"/>
    </source>
</evidence>
<gene>
    <name evidence="5" type="ORF">FNV44_01485</name>
</gene>
<keyword evidence="2" id="KW-0012">Acyltransferase</keyword>
<dbReference type="InterPro" id="IPR000182">
    <property type="entry name" value="GNAT_dom"/>
</dbReference>
<evidence type="ECO:0000256" key="1">
    <source>
        <dbReference type="ARBA" id="ARBA00022679"/>
    </source>
</evidence>
<dbReference type="PANTHER" id="PTHR43792:SF8">
    <property type="entry name" value="[RIBOSOMAL PROTEIN US5]-ALANINE N-ACETYLTRANSFERASE"/>
    <property type="match status" value="1"/>
</dbReference>
<dbReference type="GeneID" id="41338980"/>
<proteinExistence type="inferred from homology"/>
<keyword evidence="1 5" id="KW-0808">Transferase</keyword>
<reference evidence="5 6" key="1">
    <citation type="submission" date="2019-07" db="EMBL/GenBank/DDBJ databases">
        <title>Genome sequence of Acholeplasma laidlawii strain with increased resistance to erythromycin.</title>
        <authorList>
            <person name="Medvedeva E.S."/>
            <person name="Baranova N.B."/>
            <person name="Siniagina M.N."/>
            <person name="Mouzykantov A."/>
            <person name="Chernova O.A."/>
            <person name="Chernov V.M."/>
        </authorList>
    </citation>
    <scope>NUCLEOTIDE SEQUENCE [LARGE SCALE GENOMIC DNA]</scope>
    <source>
        <strain evidence="5 6">PG8REry</strain>
    </source>
</reference>
<dbReference type="PROSITE" id="PS51186">
    <property type="entry name" value="GNAT"/>
    <property type="match status" value="1"/>
</dbReference>
<dbReference type="GO" id="GO:0008999">
    <property type="term" value="F:protein-N-terminal-alanine acetyltransferase activity"/>
    <property type="evidence" value="ECO:0007669"/>
    <property type="project" value="TreeGrafter"/>
</dbReference>
<organism evidence="5 6">
    <name type="scientific">Acholeplasma laidlawii</name>
    <dbReference type="NCBI Taxonomy" id="2148"/>
    <lineage>
        <taxon>Bacteria</taxon>
        <taxon>Bacillati</taxon>
        <taxon>Mycoplasmatota</taxon>
        <taxon>Mollicutes</taxon>
        <taxon>Acholeplasmatales</taxon>
        <taxon>Acholeplasmataceae</taxon>
        <taxon>Acholeplasma</taxon>
    </lineage>
</organism>
<dbReference type="InterPro" id="IPR016181">
    <property type="entry name" value="Acyl_CoA_acyltransferase"/>
</dbReference>
<evidence type="ECO:0000313" key="5">
    <source>
        <dbReference type="EMBL" id="TRX99739.1"/>
    </source>
</evidence>
<dbReference type="RefSeq" id="WP_012242770.1">
    <property type="nucleotide sequence ID" value="NZ_CP103951.1"/>
</dbReference>
<evidence type="ECO:0000259" key="4">
    <source>
        <dbReference type="PROSITE" id="PS51186"/>
    </source>
</evidence>
<dbReference type="Pfam" id="PF13302">
    <property type="entry name" value="Acetyltransf_3"/>
    <property type="match status" value="1"/>
</dbReference>
<dbReference type="OMA" id="YRVWATC"/>
<accession>A0A553IHQ9</accession>
<dbReference type="GO" id="GO:0005737">
    <property type="term" value="C:cytoplasm"/>
    <property type="evidence" value="ECO:0007669"/>
    <property type="project" value="TreeGrafter"/>
</dbReference>
<evidence type="ECO:0000256" key="2">
    <source>
        <dbReference type="ARBA" id="ARBA00023315"/>
    </source>
</evidence>
<sequence>MKQPIIYFDNYMLRDVELKDAKDMFEYGKDLETVKFLSWGPYSDVTEAYGSIREFFLKRPERGLPVGYAIVDLKNDKMIGTIDFHTMISEGVVEVGFCLNKAYWNKGIMSKSLQKILEVGFYYHGFNKIIIGHANENLQSMRVIEKNNFIFEYEDHKKYYNRFTGLNEPSKWYYLTKETFKK</sequence>
<dbReference type="Proteomes" id="UP000315938">
    <property type="component" value="Unassembled WGS sequence"/>
</dbReference>
<dbReference type="PANTHER" id="PTHR43792">
    <property type="entry name" value="GNAT FAMILY, PUTATIVE (AFU_ORTHOLOGUE AFUA_3G00765)-RELATED-RELATED"/>
    <property type="match status" value="1"/>
</dbReference>
<protein>
    <submittedName>
        <fullName evidence="5">GNAT family N-acetyltransferase</fullName>
    </submittedName>
</protein>
<dbReference type="AlphaFoldDB" id="A0A553IHQ9"/>
<comment type="caution">
    <text evidence="5">The sequence shown here is derived from an EMBL/GenBank/DDBJ whole genome shotgun (WGS) entry which is preliminary data.</text>
</comment>
<dbReference type="InterPro" id="IPR051531">
    <property type="entry name" value="N-acetyltransferase"/>
</dbReference>
<name>A0A553IHQ9_ACHLA</name>
<feature type="domain" description="N-acetyltransferase" evidence="4">
    <location>
        <begin position="11"/>
        <end position="178"/>
    </location>
</feature>